<feature type="transmembrane region" description="Helical" evidence="2">
    <location>
        <begin position="52"/>
        <end position="80"/>
    </location>
</feature>
<dbReference type="AlphaFoldDB" id="A0A1B6FDE7"/>
<accession>A0A1B6FDE7</accession>
<proteinExistence type="predicted"/>
<protein>
    <submittedName>
        <fullName evidence="3">Uncharacterized protein</fullName>
    </submittedName>
</protein>
<sequence>YPSGDPATLLVLVYPGKPTLATVPNHVVALEMAHSRKTVRFGFLQNPAWDHYLTVFLVVFLFLTLSLLLILGYIYVAFLFSSRLTPRPPPQHTPPPRRRWFQRRNERGTDTT</sequence>
<keyword evidence="2" id="KW-0472">Membrane</keyword>
<keyword evidence="2" id="KW-0812">Transmembrane</keyword>
<evidence type="ECO:0000256" key="2">
    <source>
        <dbReference type="SAM" id="Phobius"/>
    </source>
</evidence>
<gene>
    <name evidence="3" type="ORF">g.10902</name>
</gene>
<organism evidence="3">
    <name type="scientific">Cuerna arida</name>
    <dbReference type="NCBI Taxonomy" id="1464854"/>
    <lineage>
        <taxon>Eukaryota</taxon>
        <taxon>Metazoa</taxon>
        <taxon>Ecdysozoa</taxon>
        <taxon>Arthropoda</taxon>
        <taxon>Hexapoda</taxon>
        <taxon>Insecta</taxon>
        <taxon>Pterygota</taxon>
        <taxon>Neoptera</taxon>
        <taxon>Paraneoptera</taxon>
        <taxon>Hemiptera</taxon>
        <taxon>Auchenorrhyncha</taxon>
        <taxon>Membracoidea</taxon>
        <taxon>Cicadellidae</taxon>
        <taxon>Cicadellinae</taxon>
        <taxon>Proconiini</taxon>
        <taxon>Cuerna</taxon>
    </lineage>
</organism>
<evidence type="ECO:0000256" key="1">
    <source>
        <dbReference type="SAM" id="MobiDB-lite"/>
    </source>
</evidence>
<reference evidence="3" key="1">
    <citation type="submission" date="2015-11" db="EMBL/GenBank/DDBJ databases">
        <title>De novo transcriptome assembly of four potential Pierce s Disease insect vectors from Arizona vineyards.</title>
        <authorList>
            <person name="Tassone E.E."/>
        </authorList>
    </citation>
    <scope>NUCLEOTIDE SEQUENCE</scope>
</reference>
<feature type="non-terminal residue" evidence="3">
    <location>
        <position position="1"/>
    </location>
</feature>
<dbReference type="EMBL" id="GECZ01021549">
    <property type="protein sequence ID" value="JAS48220.1"/>
    <property type="molecule type" value="Transcribed_RNA"/>
</dbReference>
<keyword evidence="2" id="KW-1133">Transmembrane helix</keyword>
<name>A0A1B6FDE7_9HEMI</name>
<evidence type="ECO:0000313" key="3">
    <source>
        <dbReference type="EMBL" id="JAS48220.1"/>
    </source>
</evidence>
<feature type="compositionally biased region" description="Basic and acidic residues" evidence="1">
    <location>
        <begin position="103"/>
        <end position="112"/>
    </location>
</feature>
<feature type="region of interest" description="Disordered" evidence="1">
    <location>
        <begin position="83"/>
        <end position="112"/>
    </location>
</feature>